<dbReference type="AlphaFoldDB" id="A0A7S3HHA1"/>
<evidence type="ECO:0000256" key="1">
    <source>
        <dbReference type="SAM" id="SignalP"/>
    </source>
</evidence>
<protein>
    <recommendedName>
        <fullName evidence="2">Nucleotide-diphospho-sugar transferase domain-containing protein</fullName>
    </recommendedName>
</protein>
<dbReference type="EMBL" id="HBIC01047321">
    <property type="protein sequence ID" value="CAE0295275.1"/>
    <property type="molecule type" value="Transcribed_RNA"/>
</dbReference>
<sequence>MHSFTALYILIALSLAALKCHAENSEPGAPKFMASSCSDLFRTADSVDRSHIEQLLPTADFWHFFANRSASKSDVLLVDVDMHSMDLLLNQIVGLRKSGSQLADNVYGIAYDKNTCDTLISHGVSCYFSAIWTSQLNSVYMAQTRRGAKFLHTVMMGRMMTTAAALCEGHNVFLSDTDVVFYRDPLQYAFHQADIMITGTRIDPSITGWGDAFFTDRPDEIITLNNGVVFYRSNPVTKNFALTLIAHCVNNLKRNDDVQQGFLQRVFNMMMVHNKLAFHPCSNISDPVTFRLNSPYINNTVGECYDCYYGHFPWWSDVVQPVLAEGKHEVLKLGAYPMQRFTSYCWAPANFTESLIATAQALNKSVSSNWGWNALGNNQSRVLFTHANCVDIGATGRDRFQKKINWLRSVGSWFL</sequence>
<organism evidence="3">
    <name type="scientific">Spumella elongata</name>
    <dbReference type="NCBI Taxonomy" id="89044"/>
    <lineage>
        <taxon>Eukaryota</taxon>
        <taxon>Sar</taxon>
        <taxon>Stramenopiles</taxon>
        <taxon>Ochrophyta</taxon>
        <taxon>Chrysophyceae</taxon>
        <taxon>Chromulinales</taxon>
        <taxon>Chromulinaceae</taxon>
        <taxon>Spumella</taxon>
    </lineage>
</organism>
<feature type="chain" id="PRO_5030873449" description="Nucleotide-diphospho-sugar transferase domain-containing protein" evidence="1">
    <location>
        <begin position="23"/>
        <end position="415"/>
    </location>
</feature>
<proteinExistence type="predicted"/>
<feature type="domain" description="Nucleotide-diphospho-sugar transferase" evidence="2">
    <location>
        <begin position="103"/>
        <end position="271"/>
    </location>
</feature>
<name>A0A7S3HHA1_9STRA</name>
<evidence type="ECO:0000313" key="3">
    <source>
        <dbReference type="EMBL" id="CAE0295275.1"/>
    </source>
</evidence>
<evidence type="ECO:0000259" key="2">
    <source>
        <dbReference type="Pfam" id="PF03407"/>
    </source>
</evidence>
<reference evidence="3" key="1">
    <citation type="submission" date="2021-01" db="EMBL/GenBank/DDBJ databases">
        <authorList>
            <person name="Corre E."/>
            <person name="Pelletier E."/>
            <person name="Niang G."/>
            <person name="Scheremetjew M."/>
            <person name="Finn R."/>
            <person name="Kale V."/>
            <person name="Holt S."/>
            <person name="Cochrane G."/>
            <person name="Meng A."/>
            <person name="Brown T."/>
            <person name="Cohen L."/>
        </authorList>
    </citation>
    <scope>NUCLEOTIDE SEQUENCE</scope>
    <source>
        <strain evidence="3">CCAP 955/1</strain>
    </source>
</reference>
<dbReference type="Pfam" id="PF03407">
    <property type="entry name" value="Nucleotid_trans"/>
    <property type="match status" value="1"/>
</dbReference>
<accession>A0A7S3HHA1</accession>
<feature type="signal peptide" evidence="1">
    <location>
        <begin position="1"/>
        <end position="22"/>
    </location>
</feature>
<gene>
    <name evidence="3" type="ORF">SELO1098_LOCUS24127</name>
</gene>
<dbReference type="InterPro" id="IPR005069">
    <property type="entry name" value="Nucl-diP-sugar_transferase"/>
</dbReference>
<keyword evidence="1" id="KW-0732">Signal</keyword>